<dbReference type="InterPro" id="IPR029063">
    <property type="entry name" value="SAM-dependent_MTases_sf"/>
</dbReference>
<feature type="domain" description="DNA methylase N-4/N-6" evidence="7">
    <location>
        <begin position="124"/>
        <end position="271"/>
    </location>
</feature>
<dbReference type="Pfam" id="PF01555">
    <property type="entry name" value="N6_N4_Mtase"/>
    <property type="match status" value="1"/>
</dbReference>
<proteinExistence type="inferred from homology"/>
<evidence type="ECO:0000256" key="2">
    <source>
        <dbReference type="ARBA" id="ARBA00011900"/>
    </source>
</evidence>
<dbReference type="SUPFAM" id="SSF53335">
    <property type="entry name" value="S-adenosyl-L-methionine-dependent methyltransferases"/>
    <property type="match status" value="1"/>
</dbReference>
<dbReference type="Gene3D" id="3.40.50.150">
    <property type="entry name" value="Vaccinia Virus protein VP39"/>
    <property type="match status" value="1"/>
</dbReference>
<dbReference type="RefSeq" id="WP_180551001.1">
    <property type="nucleotide sequence ID" value="NZ_JACCKX010000001.1"/>
</dbReference>
<keyword evidence="5" id="KW-0949">S-adenosyl-L-methionine</keyword>
<keyword evidence="3 8" id="KW-0489">Methyltransferase</keyword>
<reference evidence="8 9" key="1">
    <citation type="submission" date="2020-07" db="EMBL/GenBank/DDBJ databases">
        <authorList>
            <person name="Maaloum M."/>
        </authorList>
    </citation>
    <scope>NUCLEOTIDE SEQUENCE [LARGE SCALE GENOMIC DNA]</scope>
    <source>
        <strain evidence="8 9">GCS-AN-3</strain>
    </source>
</reference>
<organism evidence="8 9">
    <name type="scientific">Ottowia beijingensis</name>
    <dbReference type="NCBI Taxonomy" id="1207057"/>
    <lineage>
        <taxon>Bacteria</taxon>
        <taxon>Pseudomonadati</taxon>
        <taxon>Pseudomonadota</taxon>
        <taxon>Betaproteobacteria</taxon>
        <taxon>Burkholderiales</taxon>
        <taxon>Comamonadaceae</taxon>
        <taxon>Ottowia</taxon>
    </lineage>
</organism>
<evidence type="ECO:0000259" key="7">
    <source>
        <dbReference type="Pfam" id="PF01555"/>
    </source>
</evidence>
<dbReference type="PRINTS" id="PR00506">
    <property type="entry name" value="D21N6MTFRASE"/>
</dbReference>
<name>A0A853IYG1_9BURK</name>
<evidence type="ECO:0000256" key="5">
    <source>
        <dbReference type="ARBA" id="ARBA00022691"/>
    </source>
</evidence>
<dbReference type="EC" id="2.1.1.72" evidence="2"/>
<keyword evidence="4 8" id="KW-0808">Transferase</keyword>
<dbReference type="GO" id="GO:0009007">
    <property type="term" value="F:site-specific DNA-methyltransferase (adenine-specific) activity"/>
    <property type="evidence" value="ECO:0007669"/>
    <property type="project" value="UniProtKB-EC"/>
</dbReference>
<evidence type="ECO:0000256" key="6">
    <source>
        <dbReference type="ARBA" id="ARBA00047942"/>
    </source>
</evidence>
<sequence length="360" mass="40915">MTQPQPRPFFTAPSPAAQKLELLRELFPAAVQTDEHGHVSVSAAAIQQALDPANPAGVRVEEDGYELRWAGKREAYHSAFVPTSKIVQPRPEDSERWDDTGNLLIKGDNLDALRLLRQSYFGAVKLIYIDPPYNTQSDAFIYRDDFSARQTEILKTLGYKADALEYIQNIYGARTHSGWLSFMYPRLLLAKDLLREDGVIFISIDDHEQAQLKLLCDEVFGQENFVGQLTLLSNPKGRSQDKFFASNHDFILAYSRTTLEKGALAIEKDAEEIEADYDLVDDEGERYRLLELRNTHREFGKHNRRNLHYPLFVNPDGDVSLYRTNGDVEVVPDWDDGFEGAGLGIERKQPRKSTCCSARK</sequence>
<accession>A0A853IYG1</accession>
<evidence type="ECO:0000256" key="4">
    <source>
        <dbReference type="ARBA" id="ARBA00022679"/>
    </source>
</evidence>
<dbReference type="InterPro" id="IPR002052">
    <property type="entry name" value="DNA_methylase_N6_adenine_CS"/>
</dbReference>
<protein>
    <recommendedName>
        <fullName evidence="2">site-specific DNA-methyltransferase (adenine-specific)</fullName>
        <ecNumber evidence="2">2.1.1.72</ecNumber>
    </recommendedName>
</protein>
<dbReference type="InterPro" id="IPR002941">
    <property type="entry name" value="DNA_methylase_N4/N6"/>
</dbReference>
<dbReference type="InterPro" id="IPR002295">
    <property type="entry name" value="N4/N6-MTase_EcoPI_Mod-like"/>
</dbReference>
<evidence type="ECO:0000256" key="1">
    <source>
        <dbReference type="ARBA" id="ARBA00006594"/>
    </source>
</evidence>
<gene>
    <name evidence="8" type="ORF">H0I39_14685</name>
</gene>
<evidence type="ECO:0000313" key="9">
    <source>
        <dbReference type="Proteomes" id="UP000589716"/>
    </source>
</evidence>
<keyword evidence="9" id="KW-1185">Reference proteome</keyword>
<dbReference type="AlphaFoldDB" id="A0A853IYG1"/>
<dbReference type="GO" id="GO:0032259">
    <property type="term" value="P:methylation"/>
    <property type="evidence" value="ECO:0007669"/>
    <property type="project" value="UniProtKB-KW"/>
</dbReference>
<dbReference type="EMBL" id="JACCKX010000001">
    <property type="protein sequence ID" value="NZA02688.1"/>
    <property type="molecule type" value="Genomic_DNA"/>
</dbReference>
<comment type="caution">
    <text evidence="8">The sequence shown here is derived from an EMBL/GenBank/DDBJ whole genome shotgun (WGS) entry which is preliminary data.</text>
</comment>
<comment type="similarity">
    <text evidence="1">Belongs to the N(4)/N(6)-methyltransferase family.</text>
</comment>
<evidence type="ECO:0000256" key="3">
    <source>
        <dbReference type="ARBA" id="ARBA00022603"/>
    </source>
</evidence>
<dbReference type="GO" id="GO:0008170">
    <property type="term" value="F:N-methyltransferase activity"/>
    <property type="evidence" value="ECO:0007669"/>
    <property type="project" value="InterPro"/>
</dbReference>
<dbReference type="Proteomes" id="UP000589716">
    <property type="component" value="Unassembled WGS sequence"/>
</dbReference>
<dbReference type="PROSITE" id="PS00092">
    <property type="entry name" value="N6_MTASE"/>
    <property type="match status" value="1"/>
</dbReference>
<evidence type="ECO:0000313" key="8">
    <source>
        <dbReference type="EMBL" id="NZA02688.1"/>
    </source>
</evidence>
<dbReference type="GO" id="GO:0003677">
    <property type="term" value="F:DNA binding"/>
    <property type="evidence" value="ECO:0007669"/>
    <property type="project" value="InterPro"/>
</dbReference>
<comment type="catalytic activity">
    <reaction evidence="6">
        <text>a 2'-deoxyadenosine in DNA + S-adenosyl-L-methionine = an N(6)-methyl-2'-deoxyadenosine in DNA + S-adenosyl-L-homocysteine + H(+)</text>
        <dbReference type="Rhea" id="RHEA:15197"/>
        <dbReference type="Rhea" id="RHEA-COMP:12418"/>
        <dbReference type="Rhea" id="RHEA-COMP:12419"/>
        <dbReference type="ChEBI" id="CHEBI:15378"/>
        <dbReference type="ChEBI" id="CHEBI:57856"/>
        <dbReference type="ChEBI" id="CHEBI:59789"/>
        <dbReference type="ChEBI" id="CHEBI:90615"/>
        <dbReference type="ChEBI" id="CHEBI:90616"/>
        <dbReference type="EC" id="2.1.1.72"/>
    </reaction>
</comment>